<dbReference type="PANTHER" id="PTHR21505:SF8">
    <property type="entry name" value="DPT-YFP REPRESSOR BY OVEREXPRESSION, ISOFORM D-RELATED"/>
    <property type="match status" value="1"/>
</dbReference>
<gene>
    <name evidence="4" type="primary">LOC108668349</name>
</gene>
<dbReference type="SMART" id="SM00595">
    <property type="entry name" value="MADF"/>
    <property type="match status" value="1"/>
</dbReference>
<sequence>MENARPSIAYPEWSKDHSRLFIRLYEKHPCLWKLKSDAYKDRGAKSQAYKDIIENMKHVVPGISVPIIKRKINTLRGQFRREVRLMLASRETAMLPEQMYQPKLWCYNHLLFLGEDDDEYRDPANLLRINCYDEDVDLNFDTKDGITDQLGPSWAGLASSYHSINHLDLPAAVNSTTSSPNPSASTSSPLQPAMDSGTDPAMVENSRESASKKLHRRENSSDISRDCKYEENLLNFIPNKYPAEDSSENFPRNYHREESSSDNIFKKQRAENASDTVKMALSALSAVSGCGRPIDECDDFGKVVGNKLRRMTEEQREVTEKIIMEALFLGSRGLLTAGAHVILDEGNGNNGETYRPASSVNNLYKY</sequence>
<dbReference type="GeneID" id="108668349"/>
<dbReference type="KEGG" id="hazt:108668349"/>
<accession>A0A8B7NBP7</accession>
<dbReference type="Pfam" id="PF10545">
    <property type="entry name" value="MADF_DNA_bdg"/>
    <property type="match status" value="1"/>
</dbReference>
<evidence type="ECO:0000313" key="3">
    <source>
        <dbReference type="Proteomes" id="UP000694843"/>
    </source>
</evidence>
<dbReference type="Proteomes" id="UP000694843">
    <property type="component" value="Unplaced"/>
</dbReference>
<evidence type="ECO:0000313" key="4">
    <source>
        <dbReference type="RefSeq" id="XP_018011027.1"/>
    </source>
</evidence>
<feature type="compositionally biased region" description="Basic and acidic residues" evidence="1">
    <location>
        <begin position="205"/>
        <end position="223"/>
    </location>
</feature>
<dbReference type="AlphaFoldDB" id="A0A8B7NBP7"/>
<feature type="domain" description="MADF" evidence="2">
    <location>
        <begin position="20"/>
        <end position="118"/>
    </location>
</feature>
<reference evidence="4" key="1">
    <citation type="submission" date="2025-08" db="UniProtKB">
        <authorList>
            <consortium name="RefSeq"/>
        </authorList>
    </citation>
    <scope>IDENTIFICATION</scope>
    <source>
        <tissue evidence="4">Whole organism</tissue>
    </source>
</reference>
<evidence type="ECO:0000259" key="2">
    <source>
        <dbReference type="PROSITE" id="PS51029"/>
    </source>
</evidence>
<dbReference type="OrthoDB" id="6373967at2759"/>
<keyword evidence="3" id="KW-1185">Reference proteome</keyword>
<name>A0A8B7NBP7_HYAAZ</name>
<proteinExistence type="predicted"/>
<dbReference type="PROSITE" id="PS51029">
    <property type="entry name" value="MADF"/>
    <property type="match status" value="1"/>
</dbReference>
<evidence type="ECO:0000256" key="1">
    <source>
        <dbReference type="SAM" id="MobiDB-lite"/>
    </source>
</evidence>
<dbReference type="PANTHER" id="PTHR21505">
    <property type="entry name" value="MADF DOMAIN-CONTAINING PROTEIN-RELATED"/>
    <property type="match status" value="1"/>
</dbReference>
<protein>
    <submittedName>
        <fullName evidence="4">Uncharacterized protein LOC108668349</fullName>
    </submittedName>
</protein>
<dbReference type="InterPro" id="IPR006578">
    <property type="entry name" value="MADF-dom"/>
</dbReference>
<feature type="compositionally biased region" description="Low complexity" evidence="1">
    <location>
        <begin position="174"/>
        <end position="189"/>
    </location>
</feature>
<organism evidence="3 4">
    <name type="scientific">Hyalella azteca</name>
    <name type="common">Amphipod</name>
    <dbReference type="NCBI Taxonomy" id="294128"/>
    <lineage>
        <taxon>Eukaryota</taxon>
        <taxon>Metazoa</taxon>
        <taxon>Ecdysozoa</taxon>
        <taxon>Arthropoda</taxon>
        <taxon>Crustacea</taxon>
        <taxon>Multicrustacea</taxon>
        <taxon>Malacostraca</taxon>
        <taxon>Eumalacostraca</taxon>
        <taxon>Peracarida</taxon>
        <taxon>Amphipoda</taxon>
        <taxon>Senticaudata</taxon>
        <taxon>Talitrida</taxon>
        <taxon>Talitroidea</taxon>
        <taxon>Hyalellidae</taxon>
        <taxon>Hyalella</taxon>
    </lineage>
</organism>
<dbReference type="RefSeq" id="XP_018011027.1">
    <property type="nucleotide sequence ID" value="XM_018155538.1"/>
</dbReference>
<feature type="region of interest" description="Disordered" evidence="1">
    <location>
        <begin position="172"/>
        <end position="223"/>
    </location>
</feature>